<evidence type="ECO:0000313" key="1">
    <source>
        <dbReference type="EMBL" id="MBD2316648.1"/>
    </source>
</evidence>
<protein>
    <recommendedName>
        <fullName evidence="3">Portal protein</fullName>
    </recommendedName>
</protein>
<reference evidence="1 2" key="1">
    <citation type="journal article" date="2020" name="ISME J.">
        <title>Comparative genomics reveals insights into cyanobacterial evolution and habitat adaptation.</title>
        <authorList>
            <person name="Chen M.Y."/>
            <person name="Teng W.K."/>
            <person name="Zhao L."/>
            <person name="Hu C.X."/>
            <person name="Zhou Y.K."/>
            <person name="Han B.P."/>
            <person name="Song L.R."/>
            <person name="Shu W.S."/>
        </authorList>
    </citation>
    <scope>NUCLEOTIDE SEQUENCE [LARGE SCALE GENOMIC DNA]</scope>
    <source>
        <strain evidence="1 2">FACHB-1050</strain>
    </source>
</reference>
<dbReference type="EMBL" id="JACJQY010000008">
    <property type="protein sequence ID" value="MBD2316648.1"/>
    <property type="molecule type" value="Genomic_DNA"/>
</dbReference>
<organism evidence="1 2">
    <name type="scientific">Phormidium tenue FACHB-1050</name>
    <dbReference type="NCBI Taxonomy" id="2692857"/>
    <lineage>
        <taxon>Bacteria</taxon>
        <taxon>Bacillati</taxon>
        <taxon>Cyanobacteriota</taxon>
        <taxon>Cyanophyceae</taxon>
        <taxon>Oscillatoriophycideae</taxon>
        <taxon>Oscillatoriales</taxon>
        <taxon>Oscillatoriaceae</taxon>
        <taxon>Phormidium</taxon>
    </lineage>
</organism>
<comment type="caution">
    <text evidence="1">The sequence shown here is derived from an EMBL/GenBank/DDBJ whole genome shotgun (WGS) entry which is preliminary data.</text>
</comment>
<sequence length="425" mass="47048">MADRSQQMQPKKGTLSKEVERLTNSLINELSNLDTVGIDEYLLMATTDPIVGAGIETPMLMGAKKLGEFTHSEPEIQDWTRQNFVNMHGSLMLSFAEMWQAKPFGHSWSEISVEPKNGQWMLASIMAVDPRYFRYAGSIGKIDTIRYRTVPEGLIDIPYQKGIHIVNGRHLNIGRDPYGFAECKKAYPYWKAKKLILAAMVIAAQRQATPLLVGKTDLESSFELVDNLGNILLNENGLPIKGRAGDRMKSALEQVENQSVIVIDKAIDEIVAIAQQTDGAFFLNVLRFLNSQILMAFLMPETVVTTGSQGASGDSNLNQGHGAILDLVVSSFTQQIKERLIEDVCRFLIFNQFGEQETYGEFKEPEQDKTDSVALLGAISNAAYTGVLGGTDIEVINRSRDLAGIPPIDQILIQQASRYTEDLAA</sequence>
<name>A0ABR8C8Q4_9CYAN</name>
<evidence type="ECO:0008006" key="3">
    <source>
        <dbReference type="Google" id="ProtNLM"/>
    </source>
</evidence>
<evidence type="ECO:0000313" key="2">
    <source>
        <dbReference type="Proteomes" id="UP000618445"/>
    </source>
</evidence>
<accession>A0ABR8C8Q4</accession>
<dbReference type="Proteomes" id="UP000618445">
    <property type="component" value="Unassembled WGS sequence"/>
</dbReference>
<gene>
    <name evidence="1" type="ORF">H6G05_07280</name>
</gene>
<dbReference type="RefSeq" id="WP_190577536.1">
    <property type="nucleotide sequence ID" value="NZ_CAWPQU010000078.1"/>
</dbReference>
<dbReference type="Pfam" id="PF06074">
    <property type="entry name" value="Portal_Mu"/>
    <property type="match status" value="1"/>
</dbReference>
<dbReference type="InterPro" id="IPR009279">
    <property type="entry name" value="Portal_Mu"/>
</dbReference>
<proteinExistence type="predicted"/>
<keyword evidence="2" id="KW-1185">Reference proteome</keyword>